<accession>A0A2I6BYM8</accession>
<evidence type="ECO:0000256" key="18">
    <source>
        <dbReference type="ARBA" id="ARBA00049551"/>
    </source>
</evidence>
<evidence type="ECO:0000256" key="8">
    <source>
        <dbReference type="ARBA" id="ARBA00022692"/>
    </source>
</evidence>
<evidence type="ECO:0000256" key="6">
    <source>
        <dbReference type="ARBA" id="ARBA00022448"/>
    </source>
</evidence>
<dbReference type="GO" id="GO:0006120">
    <property type="term" value="P:mitochondrial electron transport, NADH to ubiquinone"/>
    <property type="evidence" value="ECO:0007669"/>
    <property type="project" value="TreeGrafter"/>
</dbReference>
<evidence type="ECO:0000256" key="16">
    <source>
        <dbReference type="ARBA" id="ARBA00023136"/>
    </source>
</evidence>
<comment type="catalytic activity">
    <reaction evidence="18">
        <text>a ubiquinone + NADH + 5 H(+)(in) = a ubiquinol + NAD(+) + 4 H(+)(out)</text>
        <dbReference type="Rhea" id="RHEA:29091"/>
        <dbReference type="Rhea" id="RHEA-COMP:9565"/>
        <dbReference type="Rhea" id="RHEA-COMP:9566"/>
        <dbReference type="ChEBI" id="CHEBI:15378"/>
        <dbReference type="ChEBI" id="CHEBI:16389"/>
        <dbReference type="ChEBI" id="CHEBI:17976"/>
        <dbReference type="ChEBI" id="CHEBI:57540"/>
        <dbReference type="ChEBI" id="CHEBI:57945"/>
        <dbReference type="EC" id="7.1.1.2"/>
    </reaction>
</comment>
<keyword evidence="6" id="KW-0813">Transport</keyword>
<evidence type="ECO:0000256" key="9">
    <source>
        <dbReference type="ARBA" id="ARBA00022792"/>
    </source>
</evidence>
<dbReference type="PANTHER" id="PTHR46552:SF1">
    <property type="entry name" value="NADH-UBIQUINONE OXIDOREDUCTASE CHAIN 2"/>
    <property type="match status" value="1"/>
</dbReference>
<feature type="transmembrane region" description="Helical" evidence="19">
    <location>
        <begin position="218"/>
        <end position="243"/>
    </location>
</feature>
<evidence type="ECO:0000256" key="5">
    <source>
        <dbReference type="ARBA" id="ARBA00021008"/>
    </source>
</evidence>
<protein>
    <recommendedName>
        <fullName evidence="5">NADH-ubiquinone oxidoreductase chain 2</fullName>
        <ecNumber evidence="4">7.1.1.2</ecNumber>
    </recommendedName>
    <alternativeName>
        <fullName evidence="17">NADH dehydrogenase subunit 2</fullName>
    </alternativeName>
</protein>
<keyword evidence="9" id="KW-0999">Mitochondrion inner membrane</keyword>
<feature type="transmembrane region" description="Helical" evidence="19">
    <location>
        <begin position="26"/>
        <end position="45"/>
    </location>
</feature>
<reference evidence="21" key="2">
    <citation type="submission" date="2017-11" db="EMBL/GenBank/DDBJ databases">
        <authorList>
            <person name="Han C.G."/>
        </authorList>
    </citation>
    <scope>NUCLEOTIDE SEQUENCE</scope>
</reference>
<dbReference type="InterPro" id="IPR050175">
    <property type="entry name" value="Complex_I_Subunit_2"/>
</dbReference>
<sequence length="318" mass="37683">MSYFSIMFMMMYLSSFLLILSNDSWFLLWVGLEINMLSFIMLVYEKSIINIEMCLKYFFIQGVGSALLLMVLIMKSIFYKEAVVMILSYKMGAGPFYFWFSIFCEGVSWNSCFLIMSIQKLVPLMILSLFICSMVWLVMLMSMVIGLFGCFNETKLKKFLAFSSIHYIGWMMLCMCVNSYLWVLYLIGYMFMLLGVLMSIKKKEIFMVSDFLNFKNPFLFLYSMLNMGGMPPMLGFFLKWWVFLKVLSFHIWLVWLVITLAVIMFYVYMRMVYHIVVGYNFSYLYMSQDMYLFSMSSKEWIYVLGMVVTPVLGWSLFM</sequence>
<comment type="similarity">
    <text evidence="3">Belongs to the complex I subunit 2 family.</text>
</comment>
<organism evidence="21">
    <name type="scientific">Tetragnatha cf. tincochacae DDC-2018</name>
    <dbReference type="NCBI Taxonomy" id="2067681"/>
    <lineage>
        <taxon>Eukaryota</taxon>
        <taxon>Metazoa</taxon>
        <taxon>Ecdysozoa</taxon>
        <taxon>Arthropoda</taxon>
        <taxon>Chelicerata</taxon>
        <taxon>Arachnida</taxon>
        <taxon>Araneae</taxon>
        <taxon>Araneomorphae</taxon>
        <taxon>Entelegynae</taxon>
        <taxon>Araneoidea</taxon>
        <taxon>Tetragnathidae</taxon>
        <taxon>Tetragnatha</taxon>
    </lineage>
</organism>
<dbReference type="InterPro" id="IPR001750">
    <property type="entry name" value="ND/Mrp_TM"/>
</dbReference>
<dbReference type="EMBL" id="MG564492">
    <property type="protein sequence ID" value="AUJ21333.1"/>
    <property type="molecule type" value="Genomic_DNA"/>
</dbReference>
<keyword evidence="14" id="KW-0830">Ubiquinone</keyword>
<evidence type="ECO:0000256" key="10">
    <source>
        <dbReference type="ARBA" id="ARBA00022967"/>
    </source>
</evidence>
<gene>
    <name evidence="21" type="primary">ND2</name>
</gene>
<keyword evidence="12 19" id="KW-1133">Transmembrane helix</keyword>
<keyword evidence="7" id="KW-0679">Respiratory chain</keyword>
<evidence type="ECO:0000256" key="14">
    <source>
        <dbReference type="ARBA" id="ARBA00023075"/>
    </source>
</evidence>
<feature type="transmembrane region" description="Helical" evidence="19">
    <location>
        <begin position="57"/>
        <end position="78"/>
    </location>
</feature>
<evidence type="ECO:0000256" key="4">
    <source>
        <dbReference type="ARBA" id="ARBA00012944"/>
    </source>
</evidence>
<evidence type="ECO:0000256" key="13">
    <source>
        <dbReference type="ARBA" id="ARBA00023027"/>
    </source>
</evidence>
<reference evidence="21" key="1">
    <citation type="journal article" date="2017" name="Genes (Basel)">
        <title>Ancient DNA Resolves the History of Tetragnatha (Araneae, Tetragnathidae) Spiders on Rapa Nui.</title>
        <authorList>
            <person name="Cotoras D.D."/>
            <person name="Murray G.G.R."/>
            <person name="Kapp J."/>
            <person name="Gillespie R.G."/>
            <person name="Griswold C."/>
            <person name="Simison W.B."/>
            <person name="Green R.E."/>
            <person name="Shapiro B."/>
        </authorList>
    </citation>
    <scope>NUCLEOTIDE SEQUENCE</scope>
</reference>
<evidence type="ECO:0000256" key="12">
    <source>
        <dbReference type="ARBA" id="ARBA00022989"/>
    </source>
</evidence>
<feature type="transmembrane region" description="Helical" evidence="19">
    <location>
        <begin position="168"/>
        <end position="197"/>
    </location>
</feature>
<geneLocation type="mitochondrion" evidence="21"/>
<feature type="domain" description="NADH:quinone oxidoreductase/Mrp antiporter transmembrane" evidence="20">
    <location>
        <begin position="82"/>
        <end position="263"/>
    </location>
</feature>
<keyword evidence="13" id="KW-0520">NAD</keyword>
<evidence type="ECO:0000256" key="7">
    <source>
        <dbReference type="ARBA" id="ARBA00022660"/>
    </source>
</evidence>
<evidence type="ECO:0000256" key="1">
    <source>
        <dbReference type="ARBA" id="ARBA00003257"/>
    </source>
</evidence>
<feature type="transmembrane region" description="Helical" evidence="19">
    <location>
        <begin position="300"/>
        <end position="317"/>
    </location>
</feature>
<dbReference type="AlphaFoldDB" id="A0A2I6BYM8"/>
<evidence type="ECO:0000256" key="19">
    <source>
        <dbReference type="SAM" id="Phobius"/>
    </source>
</evidence>
<evidence type="ECO:0000256" key="2">
    <source>
        <dbReference type="ARBA" id="ARBA00004448"/>
    </source>
</evidence>
<dbReference type="PANTHER" id="PTHR46552">
    <property type="entry name" value="NADH-UBIQUINONE OXIDOREDUCTASE CHAIN 2"/>
    <property type="match status" value="1"/>
</dbReference>
<comment type="subcellular location">
    <subcellularLocation>
        <location evidence="2">Mitochondrion inner membrane</location>
        <topology evidence="2">Multi-pass membrane protein</topology>
    </subcellularLocation>
</comment>
<feature type="transmembrane region" description="Helical" evidence="19">
    <location>
        <begin position="5"/>
        <end position="20"/>
    </location>
</feature>
<keyword evidence="15 21" id="KW-0496">Mitochondrion</keyword>
<dbReference type="Pfam" id="PF00361">
    <property type="entry name" value="Proton_antipo_M"/>
    <property type="match status" value="1"/>
</dbReference>
<evidence type="ECO:0000256" key="17">
    <source>
        <dbReference type="ARBA" id="ARBA00031028"/>
    </source>
</evidence>
<dbReference type="EC" id="7.1.1.2" evidence="4"/>
<feature type="transmembrane region" description="Helical" evidence="19">
    <location>
        <begin position="98"/>
        <end position="117"/>
    </location>
</feature>
<keyword evidence="16 19" id="KW-0472">Membrane</keyword>
<evidence type="ECO:0000256" key="15">
    <source>
        <dbReference type="ARBA" id="ARBA00023128"/>
    </source>
</evidence>
<proteinExistence type="inferred from homology"/>
<evidence type="ECO:0000256" key="3">
    <source>
        <dbReference type="ARBA" id="ARBA00007012"/>
    </source>
</evidence>
<name>A0A2I6BYM8_9ARAC</name>
<keyword evidence="8 19" id="KW-0812">Transmembrane</keyword>
<comment type="function">
    <text evidence="1">Core subunit of the mitochondrial membrane respiratory chain NADH dehydrogenase (Complex I) that is believed to belong to the minimal assembly required for catalysis. Complex I functions in the transfer of electrons from NADH to the respiratory chain. The immediate electron acceptor for the enzyme is believed to be ubiquinone.</text>
</comment>
<feature type="transmembrane region" description="Helical" evidence="19">
    <location>
        <begin position="124"/>
        <end position="148"/>
    </location>
</feature>
<feature type="transmembrane region" description="Helical" evidence="19">
    <location>
        <begin position="249"/>
        <end position="269"/>
    </location>
</feature>
<evidence type="ECO:0000256" key="11">
    <source>
        <dbReference type="ARBA" id="ARBA00022982"/>
    </source>
</evidence>
<evidence type="ECO:0000313" key="21">
    <source>
        <dbReference type="EMBL" id="AUJ21333.1"/>
    </source>
</evidence>
<dbReference type="GO" id="GO:0005743">
    <property type="term" value="C:mitochondrial inner membrane"/>
    <property type="evidence" value="ECO:0007669"/>
    <property type="project" value="UniProtKB-SubCell"/>
</dbReference>
<evidence type="ECO:0000259" key="20">
    <source>
        <dbReference type="Pfam" id="PF00361"/>
    </source>
</evidence>
<dbReference type="GO" id="GO:0008137">
    <property type="term" value="F:NADH dehydrogenase (ubiquinone) activity"/>
    <property type="evidence" value="ECO:0007669"/>
    <property type="project" value="UniProtKB-EC"/>
</dbReference>
<keyword evidence="11" id="KW-0249">Electron transport</keyword>
<keyword evidence="10" id="KW-1278">Translocase</keyword>